<keyword evidence="2" id="KW-1185">Reference proteome</keyword>
<name>A0AC61RD89_9BACT</name>
<evidence type="ECO:0000313" key="1">
    <source>
        <dbReference type="EMBL" id="TGY77533.1"/>
    </source>
</evidence>
<dbReference type="EMBL" id="SRYB01000023">
    <property type="protein sequence ID" value="TGY77533.1"/>
    <property type="molecule type" value="Genomic_DNA"/>
</dbReference>
<reference evidence="1" key="1">
    <citation type="submission" date="2019-04" db="EMBL/GenBank/DDBJ databases">
        <title>Microbes associate with the intestines of laboratory mice.</title>
        <authorList>
            <person name="Navarre W."/>
            <person name="Wong E."/>
            <person name="Huang K."/>
            <person name="Tropini C."/>
            <person name="Ng K."/>
            <person name="Yu B."/>
        </authorList>
    </citation>
    <scope>NUCLEOTIDE SEQUENCE</scope>
    <source>
        <strain evidence="1">NM04_E33</strain>
    </source>
</reference>
<dbReference type="Proteomes" id="UP000306319">
    <property type="component" value="Unassembled WGS sequence"/>
</dbReference>
<evidence type="ECO:0000313" key="2">
    <source>
        <dbReference type="Proteomes" id="UP000306319"/>
    </source>
</evidence>
<comment type="caution">
    <text evidence="1">The sequence shown here is derived from an EMBL/GenBank/DDBJ whole genome shotgun (WGS) entry which is preliminary data.</text>
</comment>
<accession>A0AC61RD89</accession>
<proteinExistence type="predicted"/>
<organism evidence="1 2">
    <name type="scientific">Lepagella muris</name>
    <dbReference type="NCBI Taxonomy" id="3032870"/>
    <lineage>
        <taxon>Bacteria</taxon>
        <taxon>Pseudomonadati</taxon>
        <taxon>Bacteroidota</taxon>
        <taxon>Bacteroidia</taxon>
        <taxon>Bacteroidales</taxon>
        <taxon>Muribaculaceae</taxon>
        <taxon>Lepagella</taxon>
    </lineage>
</organism>
<protein>
    <submittedName>
        <fullName evidence="1">Uncharacterized protein</fullName>
    </submittedName>
</protein>
<sequence length="198" mass="22221">MKNEIIPLATVASALFLMLSACGGKKESVSGELPDGFNKLDDASKVAYVMKVSSPDSVARFICDASLGKLPDVRLDTFAIAAAYAYEHYNDSCMRIFSEEIDSYSSNLPLPDKMRIYFMAGKSDPQRMGYQLGLEYVAHIREDSMSVSQIREEIAEFRNACADDSATYRRFIKGFHTVLELDKGKDLPEEVYNTFIKY</sequence>
<gene>
    <name evidence="1" type="ORF">E5331_13895</name>
</gene>